<gene>
    <name evidence="2" type="ORF">CERZMDRAFT_93503</name>
</gene>
<sequence length="379" mass="42755">MLAMPCPDVLDQFRLVQHHDKVVSPPALHIEKLVDELESATATLTISWDATRPRKSSLAKPRDGVQRSAKTVRFSSSISVKTIPARKPAQRTSTGLDLVTIMKLTDDELLPLAADSQQPDSPASWRHFGRIGWSIERHPSAVLALNVPKPSKMSSEHRSHHYRRGTSKQKGVSPYCCPAFALEYIIATDSGSQHLPERGFSIQRNRGFLSTVHRLTSVYRQSSALGLLHKTNSSNSTLRYRLALSRHTRQLRQRDTARIRGTPLRRRRCQLSTMLRMRRVDKVSRDVHKTKTVVSPSILLHIPSTTRPTSEFEAFVSQRILSTHEQRSDSQALSYNSQPASRTVGNSTSRQLKTYVDHIRNQRGPPKKALDAHHISRSL</sequence>
<organism evidence="2 3">
    <name type="scientific">Cercospora zeae-maydis SCOH1-5</name>
    <dbReference type="NCBI Taxonomy" id="717836"/>
    <lineage>
        <taxon>Eukaryota</taxon>
        <taxon>Fungi</taxon>
        <taxon>Dikarya</taxon>
        <taxon>Ascomycota</taxon>
        <taxon>Pezizomycotina</taxon>
        <taxon>Dothideomycetes</taxon>
        <taxon>Dothideomycetidae</taxon>
        <taxon>Mycosphaerellales</taxon>
        <taxon>Mycosphaerellaceae</taxon>
        <taxon>Cercospora</taxon>
    </lineage>
</organism>
<dbReference type="OrthoDB" id="3650852at2759"/>
<feature type="compositionally biased region" description="Basic and acidic residues" evidence="1">
    <location>
        <begin position="368"/>
        <end position="379"/>
    </location>
</feature>
<feature type="region of interest" description="Disordered" evidence="1">
    <location>
        <begin position="326"/>
        <end position="379"/>
    </location>
</feature>
<keyword evidence="3" id="KW-1185">Reference proteome</keyword>
<proteinExistence type="predicted"/>
<protein>
    <submittedName>
        <fullName evidence="2">Uncharacterized protein</fullName>
    </submittedName>
</protein>
<dbReference type="AlphaFoldDB" id="A0A6A6FRU6"/>
<evidence type="ECO:0000256" key="1">
    <source>
        <dbReference type="SAM" id="MobiDB-lite"/>
    </source>
</evidence>
<accession>A0A6A6FRU6</accession>
<name>A0A6A6FRU6_9PEZI</name>
<feature type="compositionally biased region" description="Polar residues" evidence="1">
    <location>
        <begin position="329"/>
        <end position="352"/>
    </location>
</feature>
<evidence type="ECO:0000313" key="3">
    <source>
        <dbReference type="Proteomes" id="UP000799539"/>
    </source>
</evidence>
<evidence type="ECO:0000313" key="2">
    <source>
        <dbReference type="EMBL" id="KAF2216206.1"/>
    </source>
</evidence>
<reference evidence="2" key="1">
    <citation type="journal article" date="2020" name="Stud. Mycol.">
        <title>101 Dothideomycetes genomes: a test case for predicting lifestyles and emergence of pathogens.</title>
        <authorList>
            <person name="Haridas S."/>
            <person name="Albert R."/>
            <person name="Binder M."/>
            <person name="Bloem J."/>
            <person name="Labutti K."/>
            <person name="Salamov A."/>
            <person name="Andreopoulos B."/>
            <person name="Baker S."/>
            <person name="Barry K."/>
            <person name="Bills G."/>
            <person name="Bluhm B."/>
            <person name="Cannon C."/>
            <person name="Castanera R."/>
            <person name="Culley D."/>
            <person name="Daum C."/>
            <person name="Ezra D."/>
            <person name="Gonzalez J."/>
            <person name="Henrissat B."/>
            <person name="Kuo A."/>
            <person name="Liang C."/>
            <person name="Lipzen A."/>
            <person name="Lutzoni F."/>
            <person name="Magnuson J."/>
            <person name="Mondo S."/>
            <person name="Nolan M."/>
            <person name="Ohm R."/>
            <person name="Pangilinan J."/>
            <person name="Park H.-J."/>
            <person name="Ramirez L."/>
            <person name="Alfaro M."/>
            <person name="Sun H."/>
            <person name="Tritt A."/>
            <person name="Yoshinaga Y."/>
            <person name="Zwiers L.-H."/>
            <person name="Turgeon B."/>
            <person name="Goodwin S."/>
            <person name="Spatafora J."/>
            <person name="Crous P."/>
            <person name="Grigoriev I."/>
        </authorList>
    </citation>
    <scope>NUCLEOTIDE SEQUENCE</scope>
    <source>
        <strain evidence="2">SCOH1-5</strain>
    </source>
</reference>
<dbReference type="EMBL" id="ML992664">
    <property type="protein sequence ID" value="KAF2216206.1"/>
    <property type="molecule type" value="Genomic_DNA"/>
</dbReference>
<dbReference type="Proteomes" id="UP000799539">
    <property type="component" value="Unassembled WGS sequence"/>
</dbReference>